<keyword evidence="6" id="KW-1185">Reference proteome</keyword>
<dbReference type="Pfam" id="PF12833">
    <property type="entry name" value="HTH_18"/>
    <property type="match status" value="1"/>
</dbReference>
<dbReference type="InterPro" id="IPR009057">
    <property type="entry name" value="Homeodomain-like_sf"/>
</dbReference>
<dbReference type="SUPFAM" id="SSF46689">
    <property type="entry name" value="Homeodomain-like"/>
    <property type="match status" value="1"/>
</dbReference>
<dbReference type="PROSITE" id="PS00041">
    <property type="entry name" value="HTH_ARAC_FAMILY_1"/>
    <property type="match status" value="1"/>
</dbReference>
<keyword evidence="2" id="KW-0238">DNA-binding</keyword>
<dbReference type="Proteomes" id="UP000070255">
    <property type="component" value="Unassembled WGS sequence"/>
</dbReference>
<proteinExistence type="predicted"/>
<dbReference type="PANTHER" id="PTHR46796">
    <property type="entry name" value="HTH-TYPE TRANSCRIPTIONAL ACTIVATOR RHAS-RELATED"/>
    <property type="match status" value="1"/>
</dbReference>
<evidence type="ECO:0000313" key="5">
    <source>
        <dbReference type="EMBL" id="KWZ38634.1"/>
    </source>
</evidence>
<protein>
    <recommendedName>
        <fullName evidence="4">HTH araC/xylS-type domain-containing protein</fullName>
    </recommendedName>
</protein>
<dbReference type="PANTHER" id="PTHR46796:SF6">
    <property type="entry name" value="ARAC SUBFAMILY"/>
    <property type="match status" value="1"/>
</dbReference>
<accession>A0ABR5T5Z5</accession>
<evidence type="ECO:0000256" key="2">
    <source>
        <dbReference type="ARBA" id="ARBA00023125"/>
    </source>
</evidence>
<dbReference type="Gene3D" id="1.10.10.60">
    <property type="entry name" value="Homeodomain-like"/>
    <property type="match status" value="1"/>
</dbReference>
<evidence type="ECO:0000256" key="3">
    <source>
        <dbReference type="ARBA" id="ARBA00023163"/>
    </source>
</evidence>
<dbReference type="PROSITE" id="PS01124">
    <property type="entry name" value="HTH_ARAC_FAMILY_2"/>
    <property type="match status" value="1"/>
</dbReference>
<dbReference type="InterPro" id="IPR018062">
    <property type="entry name" value="HTH_AraC-typ_CS"/>
</dbReference>
<reference evidence="5 6" key="1">
    <citation type="submission" date="2015-11" db="EMBL/GenBank/DDBJ databases">
        <authorList>
            <person name="Sahl J."/>
            <person name="Wagner D."/>
            <person name="Keim P."/>
        </authorList>
    </citation>
    <scope>NUCLEOTIDE SEQUENCE [LARGE SCALE GENOMIC DNA]</scope>
    <source>
        <strain evidence="5 6">BDU18</strain>
    </source>
</reference>
<organism evidence="5 6">
    <name type="scientific">Burkholderia savannae</name>
    <dbReference type="NCBI Taxonomy" id="1637837"/>
    <lineage>
        <taxon>Bacteria</taxon>
        <taxon>Pseudomonadati</taxon>
        <taxon>Pseudomonadota</taxon>
        <taxon>Betaproteobacteria</taxon>
        <taxon>Burkholderiales</taxon>
        <taxon>Burkholderiaceae</taxon>
        <taxon>Burkholderia</taxon>
        <taxon>pseudomallei group</taxon>
    </lineage>
</organism>
<dbReference type="EMBL" id="LNJQ01000004">
    <property type="protein sequence ID" value="KWZ38634.1"/>
    <property type="molecule type" value="Genomic_DNA"/>
</dbReference>
<evidence type="ECO:0000259" key="4">
    <source>
        <dbReference type="PROSITE" id="PS01124"/>
    </source>
</evidence>
<dbReference type="InterPro" id="IPR050204">
    <property type="entry name" value="AraC_XylS_family_regulators"/>
</dbReference>
<keyword evidence="1" id="KW-0805">Transcription regulation</keyword>
<name>A0ABR5T5Z5_9BURK</name>
<comment type="caution">
    <text evidence="5">The sequence shown here is derived from an EMBL/GenBank/DDBJ whole genome shotgun (WGS) entry which is preliminary data.</text>
</comment>
<dbReference type="SMART" id="SM00342">
    <property type="entry name" value="HTH_ARAC"/>
    <property type="match status" value="1"/>
</dbReference>
<dbReference type="InterPro" id="IPR018060">
    <property type="entry name" value="HTH_AraC"/>
</dbReference>
<evidence type="ECO:0000313" key="6">
    <source>
        <dbReference type="Proteomes" id="UP000070255"/>
    </source>
</evidence>
<dbReference type="PRINTS" id="PR00032">
    <property type="entry name" value="HTHARAC"/>
</dbReference>
<feature type="domain" description="HTH araC/xylS-type" evidence="4">
    <location>
        <begin position="264"/>
        <end position="364"/>
    </location>
</feature>
<sequence>MARRGAGHARALNVSARRVTIGECSAELIQIEIERSYLVAKTTYIGGDVGETHIDIQRFSTLDVPARDRFEVWTAGGHCAYSLEDSASVPFDWDYTGAAVGAMSVGEHRWLHAARRATIKATRNRPRIRADGLDVCQFTLHASGALVWQRASETGVKRPDELYLVDAGQPFDSRIAAGSMLWLAVPRALLSTRVDSLHGSSLMSGTGRLLADHIRSLIRNLPILTTAEIPDIARSTARLANACVSGTPDAVAEAGREIGMLLRQRVQRHIDAHLLAPDLTPDSICKAVGVSRAKLYQLFEPMGGIMHRVRRRRLELARHVLANPARPAESIASVAWRHGFADEKYFSRAFKAAFGHTPSETLEQAGVRTRSRRFSGRAASS</sequence>
<dbReference type="InterPro" id="IPR020449">
    <property type="entry name" value="Tscrpt_reg_AraC-type_HTH"/>
</dbReference>
<keyword evidence="3" id="KW-0804">Transcription</keyword>
<gene>
    <name evidence="5" type="ORF">WS72_27840</name>
</gene>
<evidence type="ECO:0000256" key="1">
    <source>
        <dbReference type="ARBA" id="ARBA00023015"/>
    </source>
</evidence>